<dbReference type="PANTHER" id="PTHR31760">
    <property type="entry name" value="S-ADENOSYL-L-METHIONINE-DEPENDENT METHYLTRANSFERASES SUPERFAMILY PROTEIN"/>
    <property type="match status" value="1"/>
</dbReference>
<dbReference type="GeneID" id="98919538"/>
<keyword evidence="4 6" id="KW-0808">Transferase</keyword>
<comment type="caution">
    <text evidence="7">The sequence shown here is derived from an EMBL/GenBank/DDBJ whole genome shotgun (WGS) entry which is preliminary data.</text>
</comment>
<dbReference type="GO" id="GO:0070043">
    <property type="term" value="F:rRNA (guanine-N7-)-methyltransferase activity"/>
    <property type="evidence" value="ECO:0007669"/>
    <property type="project" value="UniProtKB-UniRule"/>
</dbReference>
<dbReference type="GO" id="GO:0005829">
    <property type="term" value="C:cytosol"/>
    <property type="evidence" value="ECO:0007669"/>
    <property type="project" value="TreeGrafter"/>
</dbReference>
<feature type="binding site" evidence="6">
    <location>
        <begin position="127"/>
        <end position="128"/>
    </location>
    <ligand>
        <name>S-adenosyl-L-methionine</name>
        <dbReference type="ChEBI" id="CHEBI:59789"/>
    </ligand>
</feature>
<gene>
    <name evidence="6" type="primary">rsmG</name>
    <name evidence="7" type="synonym">gidB</name>
    <name evidence="7" type="ORF">BUTYVIB_00713</name>
</gene>
<evidence type="ECO:0000256" key="4">
    <source>
        <dbReference type="ARBA" id="ARBA00022679"/>
    </source>
</evidence>
<reference evidence="7 8" key="1">
    <citation type="submission" date="2010-02" db="EMBL/GenBank/DDBJ databases">
        <authorList>
            <person name="Weinstock G."/>
            <person name="Sodergren E."/>
            <person name="Clifton S."/>
            <person name="Fulton L."/>
            <person name="Fulton B."/>
            <person name="Courtney L."/>
            <person name="Fronick C."/>
            <person name="Harrison M."/>
            <person name="Strong C."/>
            <person name="Farmer C."/>
            <person name="Delahaunty K."/>
            <person name="Markovic C."/>
            <person name="Hall O."/>
            <person name="Minx P."/>
            <person name="Tomlinson C."/>
            <person name="Mitreva M."/>
            <person name="Nelson J."/>
            <person name="Hou S."/>
            <person name="Wollam A."/>
            <person name="Pepin K.H."/>
            <person name="Johnson M."/>
            <person name="Bhonagiri V."/>
            <person name="Zhang X."/>
            <person name="Suruliraj S."/>
            <person name="Warren W."/>
            <person name="Chinwalla A."/>
            <person name="Mardis E.R."/>
            <person name="Wilson R.K."/>
        </authorList>
    </citation>
    <scope>NUCLEOTIDE SEQUENCE [LARGE SCALE GENOMIC DNA]</scope>
    <source>
        <strain evidence="7 8">DSM 2876</strain>
    </source>
</reference>
<accession>D4RY10</accession>
<dbReference type="CDD" id="cd02440">
    <property type="entry name" value="AdoMet_MTases"/>
    <property type="match status" value="1"/>
</dbReference>
<dbReference type="FunFam" id="3.40.50.150:FF:000041">
    <property type="entry name" value="Ribosomal RNA small subunit methyltransferase G"/>
    <property type="match status" value="1"/>
</dbReference>
<dbReference type="eggNOG" id="COG0357">
    <property type="taxonomic scope" value="Bacteria"/>
</dbReference>
<feature type="binding site" evidence="6">
    <location>
        <position position="81"/>
    </location>
    <ligand>
        <name>S-adenosyl-L-methionine</name>
        <dbReference type="ChEBI" id="CHEBI:59789"/>
    </ligand>
</feature>
<dbReference type="PIRSF" id="PIRSF003078">
    <property type="entry name" value="GidB"/>
    <property type="match status" value="1"/>
</dbReference>
<comment type="function">
    <text evidence="6">Specifically methylates the N7 position of a guanine in 16S rRNA.</text>
</comment>
<dbReference type="InterPro" id="IPR029063">
    <property type="entry name" value="SAM-dependent_MTases_sf"/>
</dbReference>
<keyword evidence="2 6" id="KW-0698">rRNA processing</keyword>
<keyword evidence="5 6" id="KW-0949">S-adenosyl-L-methionine</keyword>
<comment type="similarity">
    <text evidence="6">Belongs to the methyltransferase superfamily. RNA methyltransferase RsmG family.</text>
</comment>
<evidence type="ECO:0000256" key="2">
    <source>
        <dbReference type="ARBA" id="ARBA00022552"/>
    </source>
</evidence>
<dbReference type="EC" id="2.1.1.-" evidence="6"/>
<keyword evidence="8" id="KW-1185">Reference proteome</keyword>
<dbReference type="AlphaFoldDB" id="D4RY10"/>
<name>D4RY10_9FIRM</name>
<protein>
    <recommendedName>
        <fullName evidence="6">Ribosomal RNA small subunit methyltransferase G</fullName>
        <ecNumber evidence="6">2.1.1.-</ecNumber>
    </recommendedName>
    <alternativeName>
        <fullName evidence="6">16S rRNA 7-methylguanosine methyltransferase</fullName>
        <shortName evidence="6">16S rRNA m7G methyltransferase</shortName>
    </alternativeName>
</protein>
<evidence type="ECO:0000256" key="3">
    <source>
        <dbReference type="ARBA" id="ARBA00022603"/>
    </source>
</evidence>
<dbReference type="STRING" id="45851.BHV86_00205"/>
<dbReference type="Pfam" id="PF02527">
    <property type="entry name" value="GidB"/>
    <property type="match status" value="1"/>
</dbReference>
<evidence type="ECO:0000313" key="7">
    <source>
        <dbReference type="EMBL" id="EFF69112.1"/>
    </source>
</evidence>
<evidence type="ECO:0000313" key="8">
    <source>
        <dbReference type="Proteomes" id="UP000006238"/>
    </source>
</evidence>
<evidence type="ECO:0000256" key="6">
    <source>
        <dbReference type="HAMAP-Rule" id="MF_00074"/>
    </source>
</evidence>
<dbReference type="PANTHER" id="PTHR31760:SF0">
    <property type="entry name" value="S-ADENOSYL-L-METHIONINE-DEPENDENT METHYLTRANSFERASES SUPERFAMILY PROTEIN"/>
    <property type="match status" value="1"/>
</dbReference>
<evidence type="ECO:0000256" key="1">
    <source>
        <dbReference type="ARBA" id="ARBA00022490"/>
    </source>
</evidence>
<evidence type="ECO:0000256" key="5">
    <source>
        <dbReference type="ARBA" id="ARBA00022691"/>
    </source>
</evidence>
<dbReference type="InterPro" id="IPR003682">
    <property type="entry name" value="rRNA_ssu_MeTfrase_G"/>
</dbReference>
<dbReference type="HOGENOM" id="CLU_065341_0_0_9"/>
<sequence length="237" mass="26798">MVDFLKEYIQNIGIELNQDKINKLINYYELLIEKNKVMNLTAITEYKDVVIKHFADSLSIIKAVNMSEVTNIIDIGTGAGFPGMVLKIVFPDVKITLLDSLNKRVNFLNEVITELQLKDINAIHGRAEDYAHNDIYREKYDLCVSRAVANLSTLSEYCIPYVKVGGKFVSYKAGECEEEINSAKKAVNMLGGKIEEKIDFILPETDISRTFIVIGKLRNTSIKYPRKSGLPSKEPLK</sequence>
<dbReference type="Proteomes" id="UP000006238">
    <property type="component" value="Unassembled WGS sequence"/>
</dbReference>
<organism evidence="7 8">
    <name type="scientific">Eshraghiella crossota DSM 2876</name>
    <dbReference type="NCBI Taxonomy" id="511680"/>
    <lineage>
        <taxon>Bacteria</taxon>
        <taxon>Bacillati</taxon>
        <taxon>Bacillota</taxon>
        <taxon>Clostridia</taxon>
        <taxon>Lachnospirales</taxon>
        <taxon>Lachnospiraceae</taxon>
        <taxon>Eshraghiella</taxon>
    </lineage>
</organism>
<proteinExistence type="inferred from homology"/>
<dbReference type="SUPFAM" id="SSF53335">
    <property type="entry name" value="S-adenosyl-L-methionine-dependent methyltransferases"/>
    <property type="match status" value="1"/>
</dbReference>
<comment type="subcellular location">
    <subcellularLocation>
        <location evidence="6">Cytoplasm</location>
    </subcellularLocation>
</comment>
<dbReference type="RefSeq" id="WP_005601750.1">
    <property type="nucleotide sequence ID" value="NZ_GG663520.1"/>
</dbReference>
<dbReference type="HAMAP" id="MF_00074">
    <property type="entry name" value="16SrRNA_methyltr_G"/>
    <property type="match status" value="1"/>
</dbReference>
<feature type="binding site" evidence="6">
    <location>
        <position position="146"/>
    </location>
    <ligand>
        <name>S-adenosyl-L-methionine</name>
        <dbReference type="ChEBI" id="CHEBI:59789"/>
    </ligand>
</feature>
<feature type="binding site" evidence="6">
    <location>
        <position position="76"/>
    </location>
    <ligand>
        <name>S-adenosyl-L-methionine</name>
        <dbReference type="ChEBI" id="CHEBI:59789"/>
    </ligand>
</feature>
<keyword evidence="3 6" id="KW-0489">Methyltransferase</keyword>
<dbReference type="NCBIfam" id="TIGR00138">
    <property type="entry name" value="rsmG_gidB"/>
    <property type="match status" value="1"/>
</dbReference>
<dbReference type="EMBL" id="ABWN01000021">
    <property type="protein sequence ID" value="EFF69112.1"/>
    <property type="molecule type" value="Genomic_DNA"/>
</dbReference>
<keyword evidence="1 6" id="KW-0963">Cytoplasm</keyword>
<comment type="caution">
    <text evidence="6">Lacks conserved residue(s) required for the propagation of feature annotation.</text>
</comment>
<dbReference type="Gene3D" id="3.40.50.150">
    <property type="entry name" value="Vaccinia Virus protein VP39"/>
    <property type="match status" value="1"/>
</dbReference>